<dbReference type="Gene3D" id="1.10.287.460">
    <property type="entry name" value="Peptidyl-prolyl cis-trans isomerase, FKBP-type, N-terminal domain"/>
    <property type="match status" value="1"/>
</dbReference>
<dbReference type="STRING" id="385682.SAMN05444380_11341"/>
<dbReference type="Proteomes" id="UP000181976">
    <property type="component" value="Unassembled WGS sequence"/>
</dbReference>
<keyword evidence="3 5" id="KW-0697">Rotamase</keyword>
<dbReference type="PROSITE" id="PS50059">
    <property type="entry name" value="FKBP_PPIASE"/>
    <property type="match status" value="1"/>
</dbReference>
<evidence type="ECO:0000256" key="5">
    <source>
        <dbReference type="PROSITE-ProRule" id="PRU00277"/>
    </source>
</evidence>
<comment type="catalytic activity">
    <reaction evidence="1 5 6">
        <text>[protein]-peptidylproline (omega=180) = [protein]-peptidylproline (omega=0)</text>
        <dbReference type="Rhea" id="RHEA:16237"/>
        <dbReference type="Rhea" id="RHEA-COMP:10747"/>
        <dbReference type="Rhea" id="RHEA-COMP:10748"/>
        <dbReference type="ChEBI" id="CHEBI:83833"/>
        <dbReference type="ChEBI" id="CHEBI:83834"/>
        <dbReference type="EC" id="5.2.1.8"/>
    </reaction>
</comment>
<organism evidence="8 9">
    <name type="scientific">Thermophagus xiamenensis</name>
    <dbReference type="NCBI Taxonomy" id="385682"/>
    <lineage>
        <taxon>Bacteria</taxon>
        <taxon>Pseudomonadati</taxon>
        <taxon>Bacteroidota</taxon>
        <taxon>Bacteroidia</taxon>
        <taxon>Marinilabiliales</taxon>
        <taxon>Marinilabiliaceae</taxon>
        <taxon>Thermophagus</taxon>
    </lineage>
</organism>
<gene>
    <name evidence="8" type="ORF">SAMN05444380_11341</name>
</gene>
<keyword evidence="4 5" id="KW-0413">Isomerase</keyword>
<dbReference type="AlphaFoldDB" id="A0A1I2BEZ7"/>
<dbReference type="PANTHER" id="PTHR43811:SF19">
    <property type="entry name" value="39 KDA FK506-BINDING NUCLEAR PROTEIN"/>
    <property type="match status" value="1"/>
</dbReference>
<evidence type="ECO:0000256" key="3">
    <source>
        <dbReference type="ARBA" id="ARBA00023110"/>
    </source>
</evidence>
<evidence type="ECO:0000259" key="7">
    <source>
        <dbReference type="PROSITE" id="PS50059"/>
    </source>
</evidence>
<dbReference type="PANTHER" id="PTHR43811">
    <property type="entry name" value="FKBP-TYPE PEPTIDYL-PROLYL CIS-TRANS ISOMERASE FKPA"/>
    <property type="match status" value="1"/>
</dbReference>
<evidence type="ECO:0000313" key="8">
    <source>
        <dbReference type="EMBL" id="SFE54744.1"/>
    </source>
</evidence>
<proteinExistence type="inferred from homology"/>
<dbReference type="InterPro" id="IPR036944">
    <property type="entry name" value="PPIase_FKBP_N_sf"/>
</dbReference>
<accession>A0A1I2BEZ7</accession>
<dbReference type="OrthoDB" id="9814548at2"/>
<feature type="domain" description="PPIase FKBP-type" evidence="7">
    <location>
        <begin position="182"/>
        <end position="268"/>
    </location>
</feature>
<sequence>MKKRLLYLFIPIVLLSIVTCNRVPNTGKVELKTQLDSLSYALGFYEANSWKNNLKQIPFDTIDYRKVALSLKNSNLLQRYIDFRHKQFDSINVEIFKKGFFNELAYDHSYFTEMTADLYIRKIYQQIRERKDSLKNAKARENLKKGEEFLNKNALNKGIISLESGLQYQIIKDGKGPKPNATDKVRCTYHGTLLDGTVFDSSIERGDTATFRVNQVIEGWKQALMLMPVGAKWKLFIPSDLAYGVNGAGDKIGPNETLVFEVELIEIL</sequence>
<dbReference type="GO" id="GO:0006457">
    <property type="term" value="P:protein folding"/>
    <property type="evidence" value="ECO:0007669"/>
    <property type="project" value="InterPro"/>
</dbReference>
<protein>
    <recommendedName>
        <fullName evidence="6">Peptidyl-prolyl cis-trans isomerase</fullName>
        <ecNumber evidence="6">5.2.1.8</ecNumber>
    </recommendedName>
</protein>
<dbReference type="FunCoup" id="A0A1I2BEZ7">
    <property type="interactions" value="366"/>
</dbReference>
<reference evidence="8 9" key="1">
    <citation type="submission" date="2016-10" db="EMBL/GenBank/DDBJ databases">
        <authorList>
            <person name="de Groot N.N."/>
        </authorList>
    </citation>
    <scope>NUCLEOTIDE SEQUENCE [LARGE SCALE GENOMIC DNA]</scope>
    <source>
        <strain evidence="8 9">DSM 19012</strain>
    </source>
</reference>
<dbReference type="InterPro" id="IPR000774">
    <property type="entry name" value="PPIase_FKBP_N"/>
</dbReference>
<dbReference type="InParanoid" id="A0A1I2BEZ7"/>
<dbReference type="Pfam" id="PF01346">
    <property type="entry name" value="FKBP_N"/>
    <property type="match status" value="1"/>
</dbReference>
<name>A0A1I2BEZ7_9BACT</name>
<dbReference type="Gene3D" id="3.10.50.40">
    <property type="match status" value="1"/>
</dbReference>
<evidence type="ECO:0000313" key="9">
    <source>
        <dbReference type="Proteomes" id="UP000181976"/>
    </source>
</evidence>
<comment type="similarity">
    <text evidence="2 6">Belongs to the FKBP-type PPIase family.</text>
</comment>
<keyword evidence="9" id="KW-1185">Reference proteome</keyword>
<dbReference type="InterPro" id="IPR046357">
    <property type="entry name" value="PPIase_dom_sf"/>
</dbReference>
<dbReference type="SUPFAM" id="SSF54534">
    <property type="entry name" value="FKBP-like"/>
    <property type="match status" value="1"/>
</dbReference>
<dbReference type="Pfam" id="PF00254">
    <property type="entry name" value="FKBP_C"/>
    <property type="match status" value="1"/>
</dbReference>
<evidence type="ECO:0000256" key="6">
    <source>
        <dbReference type="RuleBase" id="RU003915"/>
    </source>
</evidence>
<evidence type="ECO:0000256" key="2">
    <source>
        <dbReference type="ARBA" id="ARBA00006577"/>
    </source>
</evidence>
<dbReference type="GO" id="GO:0003755">
    <property type="term" value="F:peptidyl-prolyl cis-trans isomerase activity"/>
    <property type="evidence" value="ECO:0007669"/>
    <property type="project" value="UniProtKB-UniRule"/>
</dbReference>
<dbReference type="eggNOG" id="COG0545">
    <property type="taxonomic scope" value="Bacteria"/>
</dbReference>
<evidence type="ECO:0000256" key="4">
    <source>
        <dbReference type="ARBA" id="ARBA00023235"/>
    </source>
</evidence>
<dbReference type="InterPro" id="IPR001179">
    <property type="entry name" value="PPIase_FKBP_dom"/>
</dbReference>
<dbReference type="EC" id="5.2.1.8" evidence="6"/>
<evidence type="ECO:0000256" key="1">
    <source>
        <dbReference type="ARBA" id="ARBA00000971"/>
    </source>
</evidence>
<dbReference type="RefSeq" id="WP_010528095.1">
    <property type="nucleotide sequence ID" value="NZ_AFSL01000072.1"/>
</dbReference>
<dbReference type="EMBL" id="FONA01000013">
    <property type="protein sequence ID" value="SFE54744.1"/>
    <property type="molecule type" value="Genomic_DNA"/>
</dbReference>